<dbReference type="OrthoDB" id="2086379at2"/>
<reference evidence="1 2" key="2">
    <citation type="submission" date="2008-10" db="EMBL/GenBank/DDBJ databases">
        <title>Draft genome sequence of Clostridium hiranonis (DSM 13275).</title>
        <authorList>
            <person name="Sudarsanam P."/>
            <person name="Ley R."/>
            <person name="Guruge J."/>
            <person name="Turnbaugh P.J."/>
            <person name="Mahowald M."/>
            <person name="Liep D."/>
            <person name="Gordon J."/>
        </authorList>
    </citation>
    <scope>NUCLEOTIDE SEQUENCE [LARGE SCALE GENOMIC DNA]</scope>
    <source>
        <strain evidence="1 2">DSM 13275</strain>
    </source>
</reference>
<dbReference type="RefSeq" id="WP_006440369.1">
    <property type="nucleotide sequence ID" value="NZ_DS995356.1"/>
</dbReference>
<keyword evidence="2" id="KW-1185">Reference proteome</keyword>
<proteinExistence type="predicted"/>
<dbReference type="STRING" id="500633.CLOHIR_01448"/>
<reference evidence="1 2" key="1">
    <citation type="submission" date="2008-09" db="EMBL/GenBank/DDBJ databases">
        <authorList>
            <person name="Fulton L."/>
            <person name="Clifton S."/>
            <person name="Fulton B."/>
            <person name="Xu J."/>
            <person name="Minx P."/>
            <person name="Pepin K.H."/>
            <person name="Johnson M."/>
            <person name="Thiruvilangam P."/>
            <person name="Bhonagiri V."/>
            <person name="Nash W.E."/>
            <person name="Mardis E.R."/>
            <person name="Wilson R.K."/>
        </authorList>
    </citation>
    <scope>NUCLEOTIDE SEQUENCE [LARGE SCALE GENOMIC DNA]</scope>
    <source>
        <strain evidence="1 2">DSM 13275</strain>
    </source>
</reference>
<sequence length="69" mass="8260">MITEKYMKECMGKRIKVTFEDFEGEKTVIGKCLYFYQSEDEDEEPMIEIKDNLINKSEIKTLEILEDEK</sequence>
<dbReference type="Proteomes" id="UP000003178">
    <property type="component" value="Unassembled WGS sequence"/>
</dbReference>
<comment type="caution">
    <text evidence="1">The sequence shown here is derived from an EMBL/GenBank/DDBJ whole genome shotgun (WGS) entry which is preliminary data.</text>
</comment>
<evidence type="ECO:0000313" key="1">
    <source>
        <dbReference type="EMBL" id="EEA84822.1"/>
    </source>
</evidence>
<dbReference type="HOGENOM" id="CLU_2768503_0_0_9"/>
<protein>
    <submittedName>
        <fullName evidence="1">Uncharacterized protein</fullName>
    </submittedName>
</protein>
<dbReference type="AlphaFoldDB" id="B6FZZ4"/>
<accession>B6FZZ4</accession>
<organism evidence="1 2">
    <name type="scientific">Peptacetobacter hiranonis (strain DSM 13275 / JCM 10541 / KCTC 15199 / TO-931)</name>
    <name type="common">Clostridium hiranonis</name>
    <dbReference type="NCBI Taxonomy" id="500633"/>
    <lineage>
        <taxon>Bacteria</taxon>
        <taxon>Bacillati</taxon>
        <taxon>Bacillota</taxon>
        <taxon>Clostridia</taxon>
        <taxon>Peptostreptococcales</taxon>
        <taxon>Peptostreptococcaceae</taxon>
        <taxon>Peptacetobacter</taxon>
    </lineage>
</organism>
<name>B6FZZ4_PEPHT</name>
<evidence type="ECO:0000313" key="2">
    <source>
        <dbReference type="Proteomes" id="UP000003178"/>
    </source>
</evidence>
<dbReference type="EMBL" id="ABWP01000060">
    <property type="protein sequence ID" value="EEA84822.1"/>
    <property type="molecule type" value="Genomic_DNA"/>
</dbReference>
<gene>
    <name evidence="1" type="ORF">CLOHIR_01448</name>
</gene>